<gene>
    <name evidence="1" type="ORF">OXX778_LOCUS9365</name>
</gene>
<sequence length="332" mass="37698">MSNCRLKREQRWIGASIRHIGSKIFRMKHRQNIDIHTESICFRNGGNLEELEQIYQTRQVLPSLMDLDFSNHQQIKLPADTFKPIMCKHARLPKKPEKTLFGPIRKANQKDVSTQVNFIDLIDFEYKLMSGDILKKPSGKINPSKPKIPLLPIPELTSQNMITHKEIACNTEPLFESLDVPEIISYGSIRNSSIMISKLNVINSKTAPPKSQEIISYGAIGNSSITISKRQGYKSNADLKQKVVETSILIESSDDSNISGILIDSEAKTFKDKIDWKREMDLVFGTDSESSENELVIDENSRNTDVEISMDSNGCEDKTNDELEIFVQMDDF</sequence>
<keyword evidence="2" id="KW-1185">Reference proteome</keyword>
<name>A0A813WR98_9BILA</name>
<dbReference type="EMBL" id="CAJNOC010001376">
    <property type="protein sequence ID" value="CAF0859499.1"/>
    <property type="molecule type" value="Genomic_DNA"/>
</dbReference>
<comment type="caution">
    <text evidence="1">The sequence shown here is derived from an EMBL/GenBank/DDBJ whole genome shotgun (WGS) entry which is preliminary data.</text>
</comment>
<protein>
    <submittedName>
        <fullName evidence="1">Uncharacterized protein</fullName>
    </submittedName>
</protein>
<evidence type="ECO:0000313" key="1">
    <source>
        <dbReference type="EMBL" id="CAF0859499.1"/>
    </source>
</evidence>
<dbReference type="Proteomes" id="UP000663879">
    <property type="component" value="Unassembled WGS sequence"/>
</dbReference>
<reference evidence="1" key="1">
    <citation type="submission" date="2021-02" db="EMBL/GenBank/DDBJ databases">
        <authorList>
            <person name="Nowell W R."/>
        </authorList>
    </citation>
    <scope>NUCLEOTIDE SEQUENCE</scope>
    <source>
        <strain evidence="1">Ploen Becks lab</strain>
    </source>
</reference>
<proteinExistence type="predicted"/>
<evidence type="ECO:0000313" key="2">
    <source>
        <dbReference type="Proteomes" id="UP000663879"/>
    </source>
</evidence>
<organism evidence="1 2">
    <name type="scientific">Brachionus calyciflorus</name>
    <dbReference type="NCBI Taxonomy" id="104777"/>
    <lineage>
        <taxon>Eukaryota</taxon>
        <taxon>Metazoa</taxon>
        <taxon>Spiralia</taxon>
        <taxon>Gnathifera</taxon>
        <taxon>Rotifera</taxon>
        <taxon>Eurotatoria</taxon>
        <taxon>Monogononta</taxon>
        <taxon>Pseudotrocha</taxon>
        <taxon>Ploima</taxon>
        <taxon>Brachionidae</taxon>
        <taxon>Brachionus</taxon>
    </lineage>
</organism>
<accession>A0A813WR98</accession>
<dbReference type="AlphaFoldDB" id="A0A813WR98"/>